<reference evidence="8 9" key="1">
    <citation type="submission" date="2023-02" db="EMBL/GenBank/DDBJ databases">
        <title>Host association and intracellularity evolved multiple times independently in the Rickettsiales.</title>
        <authorList>
            <person name="Castelli M."/>
            <person name="Nardi T."/>
            <person name="Gammuto L."/>
            <person name="Bellinzona G."/>
            <person name="Sabaneyeva E."/>
            <person name="Potekhin A."/>
            <person name="Serra V."/>
            <person name="Petroni G."/>
            <person name="Sassera D."/>
        </authorList>
    </citation>
    <scope>NUCLEOTIDE SEQUENCE [LARGE SCALE GENOMIC DNA]</scope>
    <source>
        <strain evidence="8 9">BOD18</strain>
    </source>
</reference>
<evidence type="ECO:0000256" key="3">
    <source>
        <dbReference type="ARBA" id="ARBA00022692"/>
    </source>
</evidence>
<evidence type="ECO:0000313" key="8">
    <source>
        <dbReference type="EMBL" id="MDZ5762188.1"/>
    </source>
</evidence>
<dbReference type="InterPro" id="IPR036259">
    <property type="entry name" value="MFS_trans_sf"/>
</dbReference>
<name>A0ABU5L7S9_9RICK</name>
<evidence type="ECO:0000313" key="9">
    <source>
        <dbReference type="Proteomes" id="UP001293791"/>
    </source>
</evidence>
<dbReference type="InterPro" id="IPR020846">
    <property type="entry name" value="MFS_dom"/>
</dbReference>
<feature type="transmembrane region" description="Helical" evidence="6">
    <location>
        <begin position="158"/>
        <end position="176"/>
    </location>
</feature>
<feature type="transmembrane region" description="Helical" evidence="6">
    <location>
        <begin position="42"/>
        <end position="60"/>
    </location>
</feature>
<evidence type="ECO:0000256" key="2">
    <source>
        <dbReference type="ARBA" id="ARBA00022475"/>
    </source>
</evidence>
<feature type="transmembrane region" description="Helical" evidence="6">
    <location>
        <begin position="294"/>
        <end position="315"/>
    </location>
</feature>
<evidence type="ECO:0000256" key="6">
    <source>
        <dbReference type="SAM" id="Phobius"/>
    </source>
</evidence>
<dbReference type="InterPro" id="IPR011701">
    <property type="entry name" value="MFS"/>
</dbReference>
<keyword evidence="3 6" id="KW-0812">Transmembrane</keyword>
<gene>
    <name evidence="8" type="ORF">Cyrtocomes_00560</name>
</gene>
<evidence type="ECO:0000256" key="1">
    <source>
        <dbReference type="ARBA" id="ARBA00004429"/>
    </source>
</evidence>
<keyword evidence="4 6" id="KW-1133">Transmembrane helix</keyword>
<feature type="transmembrane region" description="Helical" evidence="6">
    <location>
        <begin position="93"/>
        <end position="114"/>
    </location>
</feature>
<dbReference type="PANTHER" id="PTHR43124">
    <property type="entry name" value="PURINE EFFLUX PUMP PBUE"/>
    <property type="match status" value="1"/>
</dbReference>
<feature type="transmembrane region" description="Helical" evidence="6">
    <location>
        <begin position="126"/>
        <end position="152"/>
    </location>
</feature>
<sequence length="387" mass="42575">MFIFTVFTLAILTVIELESFTPGIAALQSEFGLSVFETQLSISINFLSYCICSIICGFLVDKYSKKHILCLGLLIFLLGSVMCSIAHNYPIFLLGRFLQGIGCSAPAVLAYVLLSDKYSTDEQTAIVGYLHGAMATTSSLSPVIGSYLTLYFGWRSNFIFLLMLCIVSLICSLFFIEDTKNQTKQNVNLGGYLFLLTSRKTLPFIMVISFFIVPYIVFIGIIPILYISDAGLEQQTFAYHPLSLAIAFGLVSFLSGGLIKRFGKKKCLYIGILFLAVHAILMICISIMRVSSPIIITLCELISSVAVVFPINILFPYAMKVSGEKSGMMSALMSAARLALSFIGLWVVGALHDGTVRYLGLWIAINISIGILCSLYIIRLDKNILVN</sequence>
<comment type="subcellular location">
    <subcellularLocation>
        <location evidence="1">Cell inner membrane</location>
        <topology evidence="1">Multi-pass membrane protein</topology>
    </subcellularLocation>
</comment>
<dbReference type="Proteomes" id="UP001293791">
    <property type="component" value="Unassembled WGS sequence"/>
</dbReference>
<feature type="transmembrane region" description="Helical" evidence="6">
    <location>
        <begin position="327"/>
        <end position="347"/>
    </location>
</feature>
<feature type="transmembrane region" description="Helical" evidence="6">
    <location>
        <begin position="67"/>
        <end position="87"/>
    </location>
</feature>
<keyword evidence="9" id="KW-1185">Reference proteome</keyword>
<evidence type="ECO:0000256" key="4">
    <source>
        <dbReference type="ARBA" id="ARBA00022989"/>
    </source>
</evidence>
<accession>A0ABU5L7S9</accession>
<dbReference type="PANTHER" id="PTHR43124:SF3">
    <property type="entry name" value="CHLORAMPHENICOL EFFLUX PUMP RV0191"/>
    <property type="match status" value="1"/>
</dbReference>
<dbReference type="InterPro" id="IPR050189">
    <property type="entry name" value="MFS_Efflux_Transporters"/>
</dbReference>
<protein>
    <submittedName>
        <fullName evidence="8">MFS transporter</fullName>
    </submittedName>
</protein>
<feature type="transmembrane region" description="Helical" evidence="6">
    <location>
        <begin position="359"/>
        <end position="378"/>
    </location>
</feature>
<dbReference type="RefSeq" id="WP_322497666.1">
    <property type="nucleotide sequence ID" value="NZ_JARGYT010000026.1"/>
</dbReference>
<dbReference type="Pfam" id="PF07690">
    <property type="entry name" value="MFS_1"/>
    <property type="match status" value="1"/>
</dbReference>
<keyword evidence="2" id="KW-1003">Cell membrane</keyword>
<organism evidence="8 9">
    <name type="scientific">Candidatus Cyrtobacter comes</name>
    <dbReference type="NCBI Taxonomy" id="675776"/>
    <lineage>
        <taxon>Bacteria</taxon>
        <taxon>Pseudomonadati</taxon>
        <taxon>Pseudomonadota</taxon>
        <taxon>Alphaproteobacteria</taxon>
        <taxon>Rickettsiales</taxon>
        <taxon>Candidatus Midichloriaceae</taxon>
        <taxon>Candidatus Cyrtobacter</taxon>
    </lineage>
</organism>
<feature type="transmembrane region" description="Helical" evidence="6">
    <location>
        <begin position="204"/>
        <end position="226"/>
    </location>
</feature>
<dbReference type="EMBL" id="JARGYT010000026">
    <property type="protein sequence ID" value="MDZ5762188.1"/>
    <property type="molecule type" value="Genomic_DNA"/>
</dbReference>
<evidence type="ECO:0000259" key="7">
    <source>
        <dbReference type="PROSITE" id="PS50850"/>
    </source>
</evidence>
<feature type="domain" description="Major facilitator superfamily (MFS) profile" evidence="7">
    <location>
        <begin position="1"/>
        <end position="382"/>
    </location>
</feature>
<dbReference type="SUPFAM" id="SSF103473">
    <property type="entry name" value="MFS general substrate transporter"/>
    <property type="match status" value="1"/>
</dbReference>
<feature type="transmembrane region" description="Helical" evidence="6">
    <location>
        <begin position="268"/>
        <end position="288"/>
    </location>
</feature>
<dbReference type="PROSITE" id="PS50850">
    <property type="entry name" value="MFS"/>
    <property type="match status" value="1"/>
</dbReference>
<proteinExistence type="predicted"/>
<dbReference type="Gene3D" id="1.20.1720.10">
    <property type="entry name" value="Multidrug resistance protein D"/>
    <property type="match status" value="1"/>
</dbReference>
<feature type="transmembrane region" description="Helical" evidence="6">
    <location>
        <begin position="238"/>
        <end position="259"/>
    </location>
</feature>
<keyword evidence="5 6" id="KW-0472">Membrane</keyword>
<comment type="caution">
    <text evidence="8">The sequence shown here is derived from an EMBL/GenBank/DDBJ whole genome shotgun (WGS) entry which is preliminary data.</text>
</comment>
<evidence type="ECO:0000256" key="5">
    <source>
        <dbReference type="ARBA" id="ARBA00023136"/>
    </source>
</evidence>